<reference evidence="2 3" key="1">
    <citation type="journal article" date="2015" name="Nature">
        <title>rRNA introns, odd ribosomes, and small enigmatic genomes across a large radiation of phyla.</title>
        <authorList>
            <person name="Brown C.T."/>
            <person name="Hug L.A."/>
            <person name="Thomas B.C."/>
            <person name="Sharon I."/>
            <person name="Castelle C.J."/>
            <person name="Singh A."/>
            <person name="Wilkins M.J."/>
            <person name="Williams K.H."/>
            <person name="Banfield J.F."/>
        </authorList>
    </citation>
    <scope>NUCLEOTIDE SEQUENCE [LARGE SCALE GENOMIC DNA]</scope>
</reference>
<evidence type="ECO:0000256" key="1">
    <source>
        <dbReference type="SAM" id="Phobius"/>
    </source>
</evidence>
<accession>A0A0G1MNV1</accession>
<keyword evidence="1" id="KW-0472">Membrane</keyword>
<name>A0A0G1MNV1_9BACT</name>
<proteinExistence type="predicted"/>
<comment type="caution">
    <text evidence="2">The sequence shown here is derived from an EMBL/GenBank/DDBJ whole genome shotgun (WGS) entry which is preliminary data.</text>
</comment>
<dbReference type="Proteomes" id="UP000034329">
    <property type="component" value="Unassembled WGS sequence"/>
</dbReference>
<feature type="transmembrane region" description="Helical" evidence="1">
    <location>
        <begin position="12"/>
        <end position="35"/>
    </location>
</feature>
<gene>
    <name evidence="2" type="ORF">UX13_C0022G0002</name>
</gene>
<keyword evidence="1" id="KW-1133">Transmembrane helix</keyword>
<sequence>MFYPDSFIFGTYRMSVFVSTLTAGFVWTFLVWLAGSFMGMFTKKKRRGVMFGFYFLANFVALWLTARMAPLTGFGATSFVWLIYLALVADTVQYIVWKTGSFKKMVK</sequence>
<dbReference type="EMBL" id="LCLA01000022">
    <property type="protein sequence ID" value="KKU10031.1"/>
    <property type="molecule type" value="Genomic_DNA"/>
</dbReference>
<dbReference type="AlphaFoldDB" id="A0A0G1MNV1"/>
<evidence type="ECO:0000313" key="3">
    <source>
        <dbReference type="Proteomes" id="UP000034329"/>
    </source>
</evidence>
<organism evidence="2 3">
    <name type="scientific">Candidatus Woesebacteria bacterium GW2011_GWB1_45_5</name>
    <dbReference type="NCBI Taxonomy" id="1618581"/>
    <lineage>
        <taxon>Bacteria</taxon>
        <taxon>Candidatus Woeseibacteriota</taxon>
    </lineage>
</organism>
<feature type="transmembrane region" description="Helical" evidence="1">
    <location>
        <begin position="78"/>
        <end position="97"/>
    </location>
</feature>
<keyword evidence="1" id="KW-0812">Transmembrane</keyword>
<evidence type="ECO:0000313" key="2">
    <source>
        <dbReference type="EMBL" id="KKU10031.1"/>
    </source>
</evidence>
<protein>
    <submittedName>
        <fullName evidence="2">Uncharacterized protein</fullName>
    </submittedName>
</protein>
<feature type="transmembrane region" description="Helical" evidence="1">
    <location>
        <begin position="47"/>
        <end position="66"/>
    </location>
</feature>